<organism evidence="1 2">
    <name type="scientific">Nocardiopsis ansamitocini</name>
    <dbReference type="NCBI Taxonomy" id="1670832"/>
    <lineage>
        <taxon>Bacteria</taxon>
        <taxon>Bacillati</taxon>
        <taxon>Actinomycetota</taxon>
        <taxon>Actinomycetes</taxon>
        <taxon>Streptosporangiales</taxon>
        <taxon>Nocardiopsidaceae</taxon>
        <taxon>Nocardiopsis</taxon>
    </lineage>
</organism>
<dbReference type="EMBL" id="BSQG01000001">
    <property type="protein sequence ID" value="GLU46707.1"/>
    <property type="molecule type" value="Genomic_DNA"/>
</dbReference>
<evidence type="ECO:0000313" key="1">
    <source>
        <dbReference type="EMBL" id="GLU46707.1"/>
    </source>
</evidence>
<name>A0A9W6P424_9ACTN</name>
<keyword evidence="2" id="KW-1185">Reference proteome</keyword>
<reference evidence="1" key="1">
    <citation type="submission" date="2023-02" db="EMBL/GenBank/DDBJ databases">
        <title>Nocardiopsis ansamitocini NBRC 112285.</title>
        <authorList>
            <person name="Ichikawa N."/>
            <person name="Sato H."/>
            <person name="Tonouchi N."/>
        </authorList>
    </citation>
    <scope>NUCLEOTIDE SEQUENCE</scope>
    <source>
        <strain evidence="1">NBRC 112285</strain>
    </source>
</reference>
<proteinExistence type="predicted"/>
<dbReference type="AlphaFoldDB" id="A0A9W6P424"/>
<gene>
    <name evidence="1" type="ORF">Nans01_10580</name>
</gene>
<evidence type="ECO:0000313" key="2">
    <source>
        <dbReference type="Proteomes" id="UP001165092"/>
    </source>
</evidence>
<sequence>MTAAPWTVLRVGAVVAASMTGAPRESLDTPEAQKCLAASSRKRVDVLMTVERVVSWDHSKL</sequence>
<protein>
    <submittedName>
        <fullName evidence="1">Uncharacterized protein</fullName>
    </submittedName>
</protein>
<comment type="caution">
    <text evidence="1">The sequence shown here is derived from an EMBL/GenBank/DDBJ whole genome shotgun (WGS) entry which is preliminary data.</text>
</comment>
<dbReference type="Proteomes" id="UP001165092">
    <property type="component" value="Unassembled WGS sequence"/>
</dbReference>
<accession>A0A9W6P424</accession>